<sequence>MLASTLLVATLSAFFAGTSAAPAPAPNPNTRYAQLRLYGKPGCSELNLGELGVYGDKVNQCQTFGDTDVIRSLALQYNPYGCKLHIYSDVTCHLDRHDVPLNQCLSGDKQYRSYKLDCKV</sequence>
<feature type="signal peptide" evidence="1">
    <location>
        <begin position="1"/>
        <end position="20"/>
    </location>
</feature>
<keyword evidence="1" id="KW-0732">Signal</keyword>
<gene>
    <name evidence="2" type="ORF">B0T10DRAFT_563033</name>
</gene>
<keyword evidence="3" id="KW-1185">Reference proteome</keyword>
<dbReference type="AlphaFoldDB" id="A0A9P9AK52"/>
<evidence type="ECO:0000256" key="1">
    <source>
        <dbReference type="SAM" id="SignalP"/>
    </source>
</evidence>
<name>A0A9P9AK52_9HYPO</name>
<organism evidence="2 3">
    <name type="scientific">Thelonectria olida</name>
    <dbReference type="NCBI Taxonomy" id="1576542"/>
    <lineage>
        <taxon>Eukaryota</taxon>
        <taxon>Fungi</taxon>
        <taxon>Dikarya</taxon>
        <taxon>Ascomycota</taxon>
        <taxon>Pezizomycotina</taxon>
        <taxon>Sordariomycetes</taxon>
        <taxon>Hypocreomycetidae</taxon>
        <taxon>Hypocreales</taxon>
        <taxon>Nectriaceae</taxon>
        <taxon>Thelonectria</taxon>
    </lineage>
</organism>
<protein>
    <submittedName>
        <fullName evidence="2">Uncharacterized protein</fullName>
    </submittedName>
</protein>
<reference evidence="2 3" key="1">
    <citation type="journal article" date="2021" name="Nat. Commun.">
        <title>Genetic determinants of endophytism in the Arabidopsis root mycobiome.</title>
        <authorList>
            <person name="Mesny F."/>
            <person name="Miyauchi S."/>
            <person name="Thiergart T."/>
            <person name="Pickel B."/>
            <person name="Atanasova L."/>
            <person name="Karlsson M."/>
            <person name="Huettel B."/>
            <person name="Barry K.W."/>
            <person name="Haridas S."/>
            <person name="Chen C."/>
            <person name="Bauer D."/>
            <person name="Andreopoulos W."/>
            <person name="Pangilinan J."/>
            <person name="LaButti K."/>
            <person name="Riley R."/>
            <person name="Lipzen A."/>
            <person name="Clum A."/>
            <person name="Drula E."/>
            <person name="Henrissat B."/>
            <person name="Kohler A."/>
            <person name="Grigoriev I.V."/>
            <person name="Martin F.M."/>
            <person name="Hacquard S."/>
        </authorList>
    </citation>
    <scope>NUCLEOTIDE SEQUENCE [LARGE SCALE GENOMIC DNA]</scope>
    <source>
        <strain evidence="2 3">MPI-CAGE-CH-0241</strain>
    </source>
</reference>
<dbReference type="Proteomes" id="UP000777438">
    <property type="component" value="Unassembled WGS sequence"/>
</dbReference>
<evidence type="ECO:0000313" key="3">
    <source>
        <dbReference type="Proteomes" id="UP000777438"/>
    </source>
</evidence>
<comment type="caution">
    <text evidence="2">The sequence shown here is derived from an EMBL/GenBank/DDBJ whole genome shotgun (WGS) entry which is preliminary data.</text>
</comment>
<feature type="chain" id="PRO_5040506881" evidence="1">
    <location>
        <begin position="21"/>
        <end position="120"/>
    </location>
</feature>
<dbReference type="EMBL" id="JAGPYM010000015">
    <property type="protein sequence ID" value="KAH6886796.1"/>
    <property type="molecule type" value="Genomic_DNA"/>
</dbReference>
<accession>A0A9P9AK52</accession>
<dbReference type="OrthoDB" id="4691160at2759"/>
<evidence type="ECO:0000313" key="2">
    <source>
        <dbReference type="EMBL" id="KAH6886796.1"/>
    </source>
</evidence>
<proteinExistence type="predicted"/>